<dbReference type="EMBL" id="QGKY02001250">
    <property type="protein sequence ID" value="KAF2560387.1"/>
    <property type="molecule type" value="Genomic_DNA"/>
</dbReference>
<proteinExistence type="predicted"/>
<comment type="caution">
    <text evidence="2">The sequence shown here is derived from an EMBL/GenBank/DDBJ whole genome shotgun (WGS) entry which is preliminary data.</text>
</comment>
<organism evidence="2">
    <name type="scientific">Brassica cretica</name>
    <name type="common">Mustard</name>
    <dbReference type="NCBI Taxonomy" id="69181"/>
    <lineage>
        <taxon>Eukaryota</taxon>
        <taxon>Viridiplantae</taxon>
        <taxon>Streptophyta</taxon>
        <taxon>Embryophyta</taxon>
        <taxon>Tracheophyta</taxon>
        <taxon>Spermatophyta</taxon>
        <taxon>Magnoliopsida</taxon>
        <taxon>eudicotyledons</taxon>
        <taxon>Gunneridae</taxon>
        <taxon>Pentapetalae</taxon>
        <taxon>rosids</taxon>
        <taxon>malvids</taxon>
        <taxon>Brassicales</taxon>
        <taxon>Brassicaceae</taxon>
        <taxon>Brassiceae</taxon>
        <taxon>Brassica</taxon>
    </lineage>
</organism>
<name>A0A8S9HTS9_BRACR</name>
<dbReference type="AlphaFoldDB" id="A0A8S9HTS9"/>
<reference evidence="2" key="1">
    <citation type="submission" date="2019-12" db="EMBL/GenBank/DDBJ databases">
        <title>Genome sequencing and annotation of Brassica cretica.</title>
        <authorList>
            <person name="Studholme D.J."/>
            <person name="Sarris P.F."/>
        </authorList>
    </citation>
    <scope>NUCLEOTIDE SEQUENCE</scope>
    <source>
        <strain evidence="2">PFS-102/07</strain>
        <tissue evidence="2">Leaf</tissue>
    </source>
</reference>
<evidence type="ECO:0000313" key="2">
    <source>
        <dbReference type="EMBL" id="KAF2560387.1"/>
    </source>
</evidence>
<evidence type="ECO:0000256" key="1">
    <source>
        <dbReference type="SAM" id="MobiDB-lite"/>
    </source>
</evidence>
<sequence length="144" mass="15910">MIRLYPSPESRFSDENQNHGILLRRINPIHIETTTHHSAKLNSLPFFNPQRISAVDPTILFTKKNSKARREAVNEGGEAIAKNKGFSTSGTRSWRCGIAIRRRIRLERGVLENRRGGDDGDDTVVTGVDNRRSGDCVRGGGGAG</sequence>
<accession>A0A8S9HTS9</accession>
<protein>
    <submittedName>
        <fullName evidence="2">Uncharacterized protein</fullName>
    </submittedName>
</protein>
<gene>
    <name evidence="2" type="ORF">F2Q70_00018437</name>
</gene>
<feature type="region of interest" description="Disordered" evidence="1">
    <location>
        <begin position="115"/>
        <end position="144"/>
    </location>
</feature>